<dbReference type="SUPFAM" id="SSF51735">
    <property type="entry name" value="NAD(P)-binding Rossmann-fold domains"/>
    <property type="match status" value="1"/>
</dbReference>
<dbReference type="PANTHER" id="PTHR42760:SF40">
    <property type="entry name" value="3-OXOACYL-[ACYL-CARRIER-PROTEIN] REDUCTASE, CHLOROPLASTIC"/>
    <property type="match status" value="1"/>
</dbReference>
<reference evidence="2 3" key="1">
    <citation type="submission" date="2021-01" db="EMBL/GenBank/DDBJ databases">
        <title>Whole genome shotgun sequence of Actinoplanes humidus NBRC 14915.</title>
        <authorList>
            <person name="Komaki H."/>
            <person name="Tamura T."/>
        </authorList>
    </citation>
    <scope>NUCLEOTIDE SEQUENCE [LARGE SCALE GENOMIC DNA]</scope>
    <source>
        <strain evidence="2 3">NBRC 14915</strain>
    </source>
</reference>
<dbReference type="Proteomes" id="UP000603200">
    <property type="component" value="Unassembled WGS sequence"/>
</dbReference>
<evidence type="ECO:0000313" key="2">
    <source>
        <dbReference type="EMBL" id="GIE26040.1"/>
    </source>
</evidence>
<organism evidence="2 3">
    <name type="scientific">Winogradskya humida</name>
    <dbReference type="NCBI Taxonomy" id="113566"/>
    <lineage>
        <taxon>Bacteria</taxon>
        <taxon>Bacillati</taxon>
        <taxon>Actinomycetota</taxon>
        <taxon>Actinomycetes</taxon>
        <taxon>Micromonosporales</taxon>
        <taxon>Micromonosporaceae</taxon>
        <taxon>Winogradskya</taxon>
    </lineage>
</organism>
<dbReference type="RefSeq" id="WP_203842957.1">
    <property type="nucleotide sequence ID" value="NZ_BAAATV010000018.1"/>
</dbReference>
<name>A0ABQ4A5B1_9ACTN</name>
<accession>A0ABQ4A5B1</accession>
<dbReference type="PANTHER" id="PTHR42760">
    <property type="entry name" value="SHORT-CHAIN DEHYDROGENASES/REDUCTASES FAMILY MEMBER"/>
    <property type="match status" value="1"/>
</dbReference>
<dbReference type="InterPro" id="IPR002347">
    <property type="entry name" value="SDR_fam"/>
</dbReference>
<dbReference type="InterPro" id="IPR036291">
    <property type="entry name" value="NAD(P)-bd_dom_sf"/>
</dbReference>
<dbReference type="Pfam" id="PF13561">
    <property type="entry name" value="adh_short_C2"/>
    <property type="match status" value="1"/>
</dbReference>
<dbReference type="EMBL" id="BOMN01000132">
    <property type="protein sequence ID" value="GIE26040.1"/>
    <property type="molecule type" value="Genomic_DNA"/>
</dbReference>
<comment type="similarity">
    <text evidence="1">Belongs to the short-chain dehydrogenases/reductases (SDR) family.</text>
</comment>
<dbReference type="Gene3D" id="3.40.50.720">
    <property type="entry name" value="NAD(P)-binding Rossmann-like Domain"/>
    <property type="match status" value="1"/>
</dbReference>
<dbReference type="PRINTS" id="PR00080">
    <property type="entry name" value="SDRFAMILY"/>
</dbReference>
<sequence>MADKPVAVVTGAGRGIGAATALMLGRRGYHVIVNYLRDTGAATAVAARIASASVARADVCDPGQVDALVDDVLAEHGRIDALVCNANVWQPILSDVETTSWDDLIGKVGAELGGAFFITRRVLPVMRAAGSGRIVYLSSMAAGWTGKRQLTHAVSKAALNSFAQQVAAEAGRYGVSVNTVAPGAVRTDASAAFMAPEMGEHLAGHSVLGRMVEPDDVAAVIELLLDDRTGALTGALIPVDAGFDVIVGGPPRLL</sequence>
<gene>
    <name evidence="2" type="ORF">Ahu01nite_091420</name>
</gene>
<proteinExistence type="inferred from homology"/>
<protein>
    <submittedName>
        <fullName evidence="2">3-oxoacyl-ACP reductase</fullName>
    </submittedName>
</protein>
<evidence type="ECO:0000256" key="1">
    <source>
        <dbReference type="ARBA" id="ARBA00006484"/>
    </source>
</evidence>
<comment type="caution">
    <text evidence="2">The sequence shown here is derived from an EMBL/GenBank/DDBJ whole genome shotgun (WGS) entry which is preliminary data.</text>
</comment>
<dbReference type="PRINTS" id="PR00081">
    <property type="entry name" value="GDHRDH"/>
</dbReference>
<keyword evidence="3" id="KW-1185">Reference proteome</keyword>
<evidence type="ECO:0000313" key="3">
    <source>
        <dbReference type="Proteomes" id="UP000603200"/>
    </source>
</evidence>